<dbReference type="GO" id="GO:0016747">
    <property type="term" value="F:acyltransferase activity, transferring groups other than amino-acyl groups"/>
    <property type="evidence" value="ECO:0007669"/>
    <property type="project" value="InterPro"/>
</dbReference>
<dbReference type="GeneID" id="303167357"/>
<dbReference type="Pfam" id="PF13302">
    <property type="entry name" value="Acetyltransf_3"/>
    <property type="match status" value="1"/>
</dbReference>
<dbReference type="Gene3D" id="3.40.630.30">
    <property type="match status" value="1"/>
</dbReference>
<accession>A0AAJ2RX72</accession>
<gene>
    <name evidence="2" type="ORF">SIL78_17640</name>
</gene>
<comment type="caution">
    <text evidence="2">The sequence shown here is derived from an EMBL/GenBank/DDBJ whole genome shotgun (WGS) entry which is preliminary data.</text>
</comment>
<dbReference type="InterPro" id="IPR051531">
    <property type="entry name" value="N-acetyltransferase"/>
</dbReference>
<sequence>MVQICETERLVIRTLSLNDVPELTKILSDPDVMKHSIRGVCDEAATRRFIDWCLECYASHRIGPWALVEKGADKLVGFCGVSPEEVNGVEEIGLGYRLAKQYWGMGLATEAVQAVLSVAFSQKQLASVVVIIELDNGASLKVAEKAGFSQFDTIEFHGRPVRLYRLAPQQWYALQSNAVNAASV</sequence>
<reference evidence="2" key="1">
    <citation type="submission" date="2023-11" db="EMBL/GenBank/DDBJ databases">
        <title>MicrobeMod: A computational toolkit for identifying prokaryotic methylation and restriction-modification with nanopore sequencing.</title>
        <authorList>
            <person name="Crits-Christoph A."/>
            <person name="Kang S.C."/>
            <person name="Lee H."/>
            <person name="Ostrov N."/>
        </authorList>
    </citation>
    <scope>NUCLEOTIDE SEQUENCE</scope>
    <source>
        <strain evidence="2">ATCC BAA-953</strain>
    </source>
</reference>
<dbReference type="RefSeq" id="WP_198349788.1">
    <property type="nucleotide sequence ID" value="NZ_JABASV010000009.1"/>
</dbReference>
<dbReference type="PROSITE" id="PS51186">
    <property type="entry name" value="GNAT"/>
    <property type="match status" value="1"/>
</dbReference>
<name>A0AAJ2RX72_9GAMM</name>
<dbReference type="EMBL" id="JAWXXT010000001">
    <property type="protein sequence ID" value="MDX5979371.1"/>
    <property type="molecule type" value="Genomic_DNA"/>
</dbReference>
<dbReference type="SUPFAM" id="SSF55729">
    <property type="entry name" value="Acyl-CoA N-acyltransferases (Nat)"/>
    <property type="match status" value="1"/>
</dbReference>
<evidence type="ECO:0000313" key="2">
    <source>
        <dbReference type="EMBL" id="MDX5979371.1"/>
    </source>
</evidence>
<evidence type="ECO:0000313" key="3">
    <source>
        <dbReference type="Proteomes" id="UP001276761"/>
    </source>
</evidence>
<dbReference type="PANTHER" id="PTHR43792">
    <property type="entry name" value="GNAT FAMILY, PUTATIVE (AFU_ORTHOLOGUE AFUA_3G00765)-RELATED-RELATED"/>
    <property type="match status" value="1"/>
</dbReference>
<feature type="domain" description="N-acetyltransferase" evidence="1">
    <location>
        <begin position="10"/>
        <end position="168"/>
    </location>
</feature>
<evidence type="ECO:0000259" key="1">
    <source>
        <dbReference type="PROSITE" id="PS51186"/>
    </source>
</evidence>
<dbReference type="Proteomes" id="UP001276761">
    <property type="component" value="Unassembled WGS sequence"/>
</dbReference>
<protein>
    <submittedName>
        <fullName evidence="2">GNAT family N-acetyltransferase</fullName>
    </submittedName>
</protein>
<proteinExistence type="predicted"/>
<dbReference type="AlphaFoldDB" id="A0AAJ2RX72"/>
<organism evidence="2 3">
    <name type="scientific">Vreelandella alkaliphila</name>
    <dbReference type="NCBI Taxonomy" id="272774"/>
    <lineage>
        <taxon>Bacteria</taxon>
        <taxon>Pseudomonadati</taxon>
        <taxon>Pseudomonadota</taxon>
        <taxon>Gammaproteobacteria</taxon>
        <taxon>Oceanospirillales</taxon>
        <taxon>Halomonadaceae</taxon>
        <taxon>Vreelandella</taxon>
    </lineage>
</organism>
<dbReference type="InterPro" id="IPR016181">
    <property type="entry name" value="Acyl_CoA_acyltransferase"/>
</dbReference>
<dbReference type="PANTHER" id="PTHR43792:SF1">
    <property type="entry name" value="N-ACETYLTRANSFERASE DOMAIN-CONTAINING PROTEIN"/>
    <property type="match status" value="1"/>
</dbReference>
<dbReference type="InterPro" id="IPR000182">
    <property type="entry name" value="GNAT_dom"/>
</dbReference>